<dbReference type="GO" id="GO:0000162">
    <property type="term" value="P:L-tryptophan biosynthetic process"/>
    <property type="evidence" value="ECO:0007669"/>
    <property type="project" value="UniProtKB-KW"/>
</dbReference>
<dbReference type="OrthoDB" id="524799at2759"/>
<dbReference type="CDD" id="cd00405">
    <property type="entry name" value="PRAI"/>
    <property type="match status" value="1"/>
</dbReference>
<keyword evidence="10" id="KW-1185">Reference proteome</keyword>
<dbReference type="InterPro" id="IPR044643">
    <property type="entry name" value="TrpF_fam"/>
</dbReference>
<dbReference type="AlphaFoldDB" id="A0A9Q0CBV4"/>
<gene>
    <name evidence="9" type="ORF">LUZ63_015015</name>
</gene>
<evidence type="ECO:0000259" key="8">
    <source>
        <dbReference type="Pfam" id="PF00697"/>
    </source>
</evidence>
<evidence type="ECO:0000256" key="5">
    <source>
        <dbReference type="ARBA" id="ARBA00022822"/>
    </source>
</evidence>
<dbReference type="Gene3D" id="3.20.20.70">
    <property type="entry name" value="Aldolase class I"/>
    <property type="match status" value="1"/>
</dbReference>
<keyword evidence="6" id="KW-0057">Aromatic amino acid biosynthesis</keyword>
<feature type="domain" description="N-(5'phosphoribosyl) anthranilate isomerase (PRAI)" evidence="8">
    <location>
        <begin position="57"/>
        <end position="258"/>
    </location>
</feature>
<dbReference type="InterPro" id="IPR001240">
    <property type="entry name" value="PRAI_dom"/>
</dbReference>
<dbReference type="InterPro" id="IPR011060">
    <property type="entry name" value="RibuloseP-bd_barrel"/>
</dbReference>
<evidence type="ECO:0000256" key="7">
    <source>
        <dbReference type="ARBA" id="ARBA00023235"/>
    </source>
</evidence>
<dbReference type="EMBL" id="JAMQYH010000004">
    <property type="protein sequence ID" value="KAJ1690860.1"/>
    <property type="molecule type" value="Genomic_DNA"/>
</dbReference>
<comment type="pathway">
    <text evidence="1">Amino-acid biosynthesis; L-tryptophan biosynthesis; L-tryptophan from chorismate: step 3/5.</text>
</comment>
<dbReference type="EC" id="5.3.1.24" evidence="3"/>
<evidence type="ECO:0000256" key="6">
    <source>
        <dbReference type="ARBA" id="ARBA00023141"/>
    </source>
</evidence>
<dbReference type="SUPFAM" id="SSF51366">
    <property type="entry name" value="Ribulose-phoshate binding barrel"/>
    <property type="match status" value="1"/>
</dbReference>
<evidence type="ECO:0000256" key="3">
    <source>
        <dbReference type="ARBA" id="ARBA00012572"/>
    </source>
</evidence>
<dbReference type="PANTHER" id="PTHR42894">
    <property type="entry name" value="N-(5'-PHOSPHORIBOSYL)ANTHRANILATE ISOMERASE"/>
    <property type="match status" value="1"/>
</dbReference>
<sequence length="264" mass="28549">MGRIGCVSLVQKAPGFCNKASYVEGRKPSTVTISCLKTDQRRPLSTEINVKRIEPVVKMCGITSAKDAETAATAGASLIGMILWPKSKRSVSLEVAKEISRVARECGAEPVGVFVDDDLDTILRVADASDIEFIQLHGDESRALHPELSSNKRIIYVLHADDCGNLINNVPSEEYSPVDWVLVDSTKGGSGKGFNWKEFKLPLIKSKNGWLLAGGLHPDNVSEAVSLLRPDGVDVSSGICAPDGINKDPERINSFINNVRSVSF</sequence>
<keyword evidence="7" id="KW-0413">Isomerase</keyword>
<accession>A0A9Q0CBV4</accession>
<evidence type="ECO:0000256" key="2">
    <source>
        <dbReference type="ARBA" id="ARBA00007571"/>
    </source>
</evidence>
<dbReference type="InterPro" id="IPR013785">
    <property type="entry name" value="Aldolase_TIM"/>
</dbReference>
<dbReference type="Pfam" id="PF00697">
    <property type="entry name" value="PRAI"/>
    <property type="match status" value="1"/>
</dbReference>
<dbReference type="Proteomes" id="UP001151287">
    <property type="component" value="Unassembled WGS sequence"/>
</dbReference>
<dbReference type="GO" id="GO:0004640">
    <property type="term" value="F:phosphoribosylanthranilate isomerase activity"/>
    <property type="evidence" value="ECO:0007669"/>
    <property type="project" value="UniProtKB-EC"/>
</dbReference>
<proteinExistence type="inferred from homology"/>
<name>A0A9Q0CBV4_9POAL</name>
<evidence type="ECO:0000313" key="9">
    <source>
        <dbReference type="EMBL" id="KAJ1690860.1"/>
    </source>
</evidence>
<organism evidence="9 10">
    <name type="scientific">Rhynchospora breviuscula</name>
    <dbReference type="NCBI Taxonomy" id="2022672"/>
    <lineage>
        <taxon>Eukaryota</taxon>
        <taxon>Viridiplantae</taxon>
        <taxon>Streptophyta</taxon>
        <taxon>Embryophyta</taxon>
        <taxon>Tracheophyta</taxon>
        <taxon>Spermatophyta</taxon>
        <taxon>Magnoliopsida</taxon>
        <taxon>Liliopsida</taxon>
        <taxon>Poales</taxon>
        <taxon>Cyperaceae</taxon>
        <taxon>Cyperoideae</taxon>
        <taxon>Rhynchosporeae</taxon>
        <taxon>Rhynchospora</taxon>
    </lineage>
</organism>
<evidence type="ECO:0000256" key="4">
    <source>
        <dbReference type="ARBA" id="ARBA00022605"/>
    </source>
</evidence>
<keyword evidence="4" id="KW-0028">Amino-acid biosynthesis</keyword>
<keyword evidence="5" id="KW-0822">Tryptophan biosynthesis</keyword>
<comment type="similarity">
    <text evidence="2">Belongs to the TrpF family.</text>
</comment>
<dbReference type="HAMAP" id="MF_00135">
    <property type="entry name" value="PRAI"/>
    <property type="match status" value="1"/>
</dbReference>
<dbReference type="PANTHER" id="PTHR42894:SF1">
    <property type="entry name" value="N-(5'-PHOSPHORIBOSYL)ANTHRANILATE ISOMERASE"/>
    <property type="match status" value="1"/>
</dbReference>
<reference evidence="9" key="1">
    <citation type="journal article" date="2022" name="Cell">
        <title>Repeat-based holocentromeres influence genome architecture and karyotype evolution.</title>
        <authorList>
            <person name="Hofstatter P.G."/>
            <person name="Thangavel G."/>
            <person name="Lux T."/>
            <person name="Neumann P."/>
            <person name="Vondrak T."/>
            <person name="Novak P."/>
            <person name="Zhang M."/>
            <person name="Costa L."/>
            <person name="Castellani M."/>
            <person name="Scott A."/>
            <person name="Toegelov H."/>
            <person name="Fuchs J."/>
            <person name="Mata-Sucre Y."/>
            <person name="Dias Y."/>
            <person name="Vanzela A.L.L."/>
            <person name="Huettel B."/>
            <person name="Almeida C.C.S."/>
            <person name="Simkova H."/>
            <person name="Souza G."/>
            <person name="Pedrosa-Harand A."/>
            <person name="Macas J."/>
            <person name="Mayer K.F.X."/>
            <person name="Houben A."/>
            <person name="Marques A."/>
        </authorList>
    </citation>
    <scope>NUCLEOTIDE SEQUENCE</scope>
    <source>
        <strain evidence="9">RhyBre1mFocal</strain>
    </source>
</reference>
<comment type="caution">
    <text evidence="9">The sequence shown here is derived from an EMBL/GenBank/DDBJ whole genome shotgun (WGS) entry which is preliminary data.</text>
</comment>
<protein>
    <recommendedName>
        <fullName evidence="3">phosphoribosylanthranilate isomerase</fullName>
        <ecNumber evidence="3">5.3.1.24</ecNumber>
    </recommendedName>
</protein>
<evidence type="ECO:0000256" key="1">
    <source>
        <dbReference type="ARBA" id="ARBA00004664"/>
    </source>
</evidence>
<dbReference type="FunFam" id="3.20.20.70:FF:000075">
    <property type="entry name" value="Tryptophan biosynthesis protein TRP1"/>
    <property type="match status" value="1"/>
</dbReference>
<evidence type="ECO:0000313" key="10">
    <source>
        <dbReference type="Proteomes" id="UP001151287"/>
    </source>
</evidence>